<dbReference type="InterPro" id="IPR008258">
    <property type="entry name" value="Transglycosylase_SLT_dom_1"/>
</dbReference>
<dbReference type="PANTHER" id="PTHR34408:SF1">
    <property type="entry name" value="GLYCOSYL HYDROLASE FAMILY 19 DOMAIN-CONTAINING PROTEIN HI_1415"/>
    <property type="match status" value="1"/>
</dbReference>
<feature type="compositionally biased region" description="Pro residues" evidence="1">
    <location>
        <begin position="259"/>
        <end position="273"/>
    </location>
</feature>
<dbReference type="InterPro" id="IPR052354">
    <property type="entry name" value="Cell_Wall_Dynamics_Protein"/>
</dbReference>
<feature type="compositionally biased region" description="Low complexity" evidence="1">
    <location>
        <begin position="274"/>
        <end position="288"/>
    </location>
</feature>
<sequence length="396" mass="40618">MLFGGFAFSPAAAQAASTQTLDDLNLRAEPALNASILDVMPAGSSLDIVGDPVDGFYLVSYGGQTGYAYGDYLSAGGTGNGPVTTGGDMSEVNVVDGPVNFRSGPSEDDSIISVIPDAGLVALTGDSFNGYYSIIYSDQSGWAHGNSIFGTSGDDGAAPVEAPAVPETPDVPDEPATENTVPVGDDVTGIATVFDGALNLRSGPGGDYAVISTLPDGSAVELRGAEQANFLPVSFDGLTGWASADFLVLDGDDAAAPEAPAPPAEEPAAPEAPAPTEVPAAPVEQPAEQPAPPAEVPAEQPAPAPVGQTDIVSIIYAAADEYGQSREDMLRVATCESNLTPTAVNPTSQASGLFQFIPSTWATTPYANEDIFDPVANARAAGWMWDNGRRNEWECQ</sequence>
<dbReference type="SMART" id="SM00287">
    <property type="entry name" value="SH3b"/>
    <property type="match status" value="3"/>
</dbReference>
<feature type="domain" description="SH3b" evidence="2">
    <location>
        <begin position="14"/>
        <end position="77"/>
    </location>
</feature>
<dbReference type="EMBL" id="CADCWJ010000353">
    <property type="protein sequence ID" value="CAA9561093.1"/>
    <property type="molecule type" value="Genomic_DNA"/>
</dbReference>
<accession>A0A6J4UVJ3</accession>
<evidence type="ECO:0000256" key="1">
    <source>
        <dbReference type="SAM" id="MobiDB-lite"/>
    </source>
</evidence>
<dbReference type="AlphaFoldDB" id="A0A6J4UVJ3"/>
<feature type="compositionally biased region" description="Pro residues" evidence="1">
    <location>
        <begin position="289"/>
        <end position="304"/>
    </location>
</feature>
<dbReference type="InterPro" id="IPR003646">
    <property type="entry name" value="SH3-like_bac-type"/>
</dbReference>
<evidence type="ECO:0000313" key="3">
    <source>
        <dbReference type="EMBL" id="CAA9561093.1"/>
    </source>
</evidence>
<gene>
    <name evidence="3" type="ORF">AVDCRST_MAG87-1583</name>
</gene>
<name>A0A6J4UVJ3_9BACT</name>
<dbReference type="Pfam" id="PF01464">
    <property type="entry name" value="SLT"/>
    <property type="match status" value="1"/>
</dbReference>
<dbReference type="PANTHER" id="PTHR34408">
    <property type="entry name" value="FAMILY PROTEIN, PUTATIVE-RELATED"/>
    <property type="match status" value="1"/>
</dbReference>
<dbReference type="Gene3D" id="2.30.30.40">
    <property type="entry name" value="SH3 Domains"/>
    <property type="match status" value="3"/>
</dbReference>
<dbReference type="PROSITE" id="PS51781">
    <property type="entry name" value="SH3B"/>
    <property type="match status" value="1"/>
</dbReference>
<dbReference type="Gene3D" id="1.10.530.10">
    <property type="match status" value="1"/>
</dbReference>
<reference evidence="3" key="1">
    <citation type="submission" date="2020-02" db="EMBL/GenBank/DDBJ databases">
        <authorList>
            <person name="Meier V. D."/>
        </authorList>
    </citation>
    <scope>NUCLEOTIDE SEQUENCE</scope>
    <source>
        <strain evidence="3">AVDCRST_MAG87</strain>
    </source>
</reference>
<protein>
    <recommendedName>
        <fullName evidence="2">SH3b domain-containing protein</fullName>
    </recommendedName>
</protein>
<organism evidence="3">
    <name type="scientific">uncultured Thermomicrobiales bacterium</name>
    <dbReference type="NCBI Taxonomy" id="1645740"/>
    <lineage>
        <taxon>Bacteria</taxon>
        <taxon>Pseudomonadati</taxon>
        <taxon>Thermomicrobiota</taxon>
        <taxon>Thermomicrobia</taxon>
        <taxon>Thermomicrobiales</taxon>
        <taxon>environmental samples</taxon>
    </lineage>
</organism>
<dbReference type="InterPro" id="IPR023346">
    <property type="entry name" value="Lysozyme-like_dom_sf"/>
</dbReference>
<feature type="region of interest" description="Disordered" evidence="1">
    <location>
        <begin position="253"/>
        <end position="305"/>
    </location>
</feature>
<dbReference type="Pfam" id="PF08239">
    <property type="entry name" value="SH3_3"/>
    <property type="match status" value="2"/>
</dbReference>
<proteinExistence type="predicted"/>
<dbReference type="SUPFAM" id="SSF53955">
    <property type="entry name" value="Lysozyme-like"/>
    <property type="match status" value="1"/>
</dbReference>
<evidence type="ECO:0000259" key="2">
    <source>
        <dbReference type="PROSITE" id="PS51781"/>
    </source>
</evidence>